<evidence type="ECO:0000256" key="3">
    <source>
        <dbReference type="ARBA" id="ARBA00022448"/>
    </source>
</evidence>
<keyword evidence="4" id="KW-0812">Transmembrane</keyword>
<dbReference type="PANTHER" id="PTHR48041:SF63">
    <property type="entry name" value="EARLY GENE AT 23, ISOFORM C"/>
    <property type="match status" value="1"/>
</dbReference>
<dbReference type="InterPro" id="IPR050352">
    <property type="entry name" value="ABCG_transporters"/>
</dbReference>
<evidence type="ECO:0000256" key="6">
    <source>
        <dbReference type="ARBA" id="ARBA00023136"/>
    </source>
</evidence>
<keyword evidence="3" id="KW-0813">Transport</keyword>
<comment type="subcellular location">
    <subcellularLocation>
        <location evidence="1">Membrane</location>
        <topology evidence="1">Multi-pass membrane protein</topology>
    </subcellularLocation>
</comment>
<name>A0ABM1EJV9_PRICU</name>
<organism evidence="8 9">
    <name type="scientific">Priapulus caudatus</name>
    <name type="common">Priapulid worm</name>
    <dbReference type="NCBI Taxonomy" id="37621"/>
    <lineage>
        <taxon>Eukaryota</taxon>
        <taxon>Metazoa</taxon>
        <taxon>Ecdysozoa</taxon>
        <taxon>Scalidophora</taxon>
        <taxon>Priapulida</taxon>
        <taxon>Priapulimorpha</taxon>
        <taxon>Priapulimorphida</taxon>
        <taxon>Priapulidae</taxon>
        <taxon>Priapulus</taxon>
    </lineage>
</organism>
<evidence type="ECO:0000259" key="7">
    <source>
        <dbReference type="Pfam" id="PF00005"/>
    </source>
</evidence>
<dbReference type="SUPFAM" id="SSF52540">
    <property type="entry name" value="P-loop containing nucleoside triphosphate hydrolases"/>
    <property type="match status" value="1"/>
</dbReference>
<accession>A0ABM1EJV9</accession>
<evidence type="ECO:0000256" key="2">
    <source>
        <dbReference type="ARBA" id="ARBA00005814"/>
    </source>
</evidence>
<dbReference type="Pfam" id="PF00005">
    <property type="entry name" value="ABC_tran"/>
    <property type="match status" value="1"/>
</dbReference>
<gene>
    <name evidence="9" type="primary">LOC106812967</name>
</gene>
<dbReference type="InterPro" id="IPR003439">
    <property type="entry name" value="ABC_transporter-like_ATP-bd"/>
</dbReference>
<dbReference type="Proteomes" id="UP000695022">
    <property type="component" value="Unplaced"/>
</dbReference>
<feature type="domain" description="ABC transporter" evidence="7">
    <location>
        <begin position="18"/>
        <end position="164"/>
    </location>
</feature>
<dbReference type="GeneID" id="106812967"/>
<protein>
    <submittedName>
        <fullName evidence="9">ABC transporter G family member 14-like</fullName>
    </submittedName>
</protein>
<keyword evidence="8" id="KW-1185">Reference proteome</keyword>
<evidence type="ECO:0000313" key="9">
    <source>
        <dbReference type="RefSeq" id="XP_014672480.1"/>
    </source>
</evidence>
<comment type="similarity">
    <text evidence="2">Belongs to the ABC transporter superfamily. ABCG family. Eye pigment precursor importer (TC 3.A.1.204) subfamily.</text>
</comment>
<evidence type="ECO:0000313" key="8">
    <source>
        <dbReference type="Proteomes" id="UP000695022"/>
    </source>
</evidence>
<dbReference type="PANTHER" id="PTHR48041">
    <property type="entry name" value="ABC TRANSPORTER G FAMILY MEMBER 28"/>
    <property type="match status" value="1"/>
</dbReference>
<sequence>MELLFRDVTLSLSQQTILNGVSGFCRPGEMLAIMGPTGSGKTSLLNVLAGRISQIERGSIFLDGHVLNKTLKRKIVYILQQDIFFTNLTLRQTLTFMALLRLPDTMRYEEKIRRVDEIVATLDLRKCLDVRIGDQLTGGLSGGEKKIANIATELLSNPELMYID</sequence>
<dbReference type="InterPro" id="IPR027417">
    <property type="entry name" value="P-loop_NTPase"/>
</dbReference>
<dbReference type="RefSeq" id="XP_014672480.1">
    <property type="nucleotide sequence ID" value="XM_014816994.1"/>
</dbReference>
<feature type="non-terminal residue" evidence="9">
    <location>
        <position position="164"/>
    </location>
</feature>
<evidence type="ECO:0000256" key="5">
    <source>
        <dbReference type="ARBA" id="ARBA00022989"/>
    </source>
</evidence>
<proteinExistence type="inferred from homology"/>
<evidence type="ECO:0000256" key="1">
    <source>
        <dbReference type="ARBA" id="ARBA00004141"/>
    </source>
</evidence>
<evidence type="ECO:0000256" key="4">
    <source>
        <dbReference type="ARBA" id="ARBA00022692"/>
    </source>
</evidence>
<dbReference type="Gene3D" id="3.40.50.300">
    <property type="entry name" value="P-loop containing nucleotide triphosphate hydrolases"/>
    <property type="match status" value="1"/>
</dbReference>
<keyword evidence="5" id="KW-1133">Transmembrane helix</keyword>
<keyword evidence="6" id="KW-0472">Membrane</keyword>
<reference evidence="9" key="1">
    <citation type="submission" date="2025-08" db="UniProtKB">
        <authorList>
            <consortium name="RefSeq"/>
        </authorList>
    </citation>
    <scope>IDENTIFICATION</scope>
</reference>